<name>Q5M3K8_STRT2</name>
<proteinExistence type="predicted"/>
<dbReference type="HOGENOM" id="CLU_139817_0_0_9"/>
<protein>
    <submittedName>
        <fullName evidence="1">Uncharacterized protein</fullName>
    </submittedName>
</protein>
<accession>Q5M3K8</accession>
<dbReference type="PATRIC" id="fig|264199.4.peg.1367"/>
<dbReference type="AlphaFoldDB" id="Q5M3K8"/>
<evidence type="ECO:0000313" key="1">
    <source>
        <dbReference type="EMBL" id="AAV61008.1"/>
    </source>
</evidence>
<dbReference type="Proteomes" id="UP000001170">
    <property type="component" value="Chromosome"/>
</dbReference>
<evidence type="ECO:0000313" key="2">
    <source>
        <dbReference type="Proteomes" id="UP000001170"/>
    </source>
</evidence>
<keyword evidence="2" id="KW-1185">Reference proteome</keyword>
<dbReference type="RefSeq" id="WP_011226264.1">
    <property type="nucleotide sequence ID" value="NC_006448.1"/>
</dbReference>
<sequence>MCTASFGIAEEAYKFRKNLITKEEFLLNSQILCIEVSVSALSSMLGHAVIPITILGAVIENNIGTFLYEIAKDNLTMKEKLLIADYFKEIQEYNYFLENEFELYNHQLQRD</sequence>
<gene>
    <name evidence="1" type="ordered locus">stu1393</name>
</gene>
<dbReference type="EMBL" id="CP000023">
    <property type="protein sequence ID" value="AAV61008.1"/>
    <property type="molecule type" value="Genomic_DNA"/>
</dbReference>
<reference evidence="1 2" key="1">
    <citation type="journal article" date="2004" name="Nat. Biotechnol.">
        <title>Complete sequence and comparative genome analysis of the dairy bacterium Streptococcus thermophilus.</title>
        <authorList>
            <person name="Bolotin A."/>
            <person name="Quinquis B."/>
            <person name="Renault P."/>
            <person name="Sorokin A."/>
            <person name="Ehrlich S.D."/>
            <person name="Kulakauskas S."/>
            <person name="Lapidus A."/>
            <person name="Goltsman E."/>
            <person name="Mazur M."/>
            <person name="Pusch G.D."/>
            <person name="Fonstein M."/>
            <person name="Overbeek R."/>
            <person name="Kyprides N."/>
            <person name="Purnelle B."/>
            <person name="Prozzi D."/>
            <person name="Ngui K."/>
            <person name="Masuy D."/>
            <person name="Hancy F."/>
            <person name="Burteau S."/>
            <person name="Boutry M."/>
            <person name="Delcour J."/>
            <person name="Goffeau A."/>
            <person name="Hols P."/>
        </authorList>
    </citation>
    <scope>NUCLEOTIDE SEQUENCE [LARGE SCALE GENOMIC DNA]</scope>
    <source>
        <strain evidence="2">ATCC BAA-250 / LMG 18311</strain>
    </source>
</reference>
<organism evidence="1 2">
    <name type="scientific">Streptococcus thermophilus (strain ATCC BAA-250 / LMG 18311)</name>
    <dbReference type="NCBI Taxonomy" id="264199"/>
    <lineage>
        <taxon>Bacteria</taxon>
        <taxon>Bacillati</taxon>
        <taxon>Bacillota</taxon>
        <taxon>Bacilli</taxon>
        <taxon>Lactobacillales</taxon>
        <taxon>Streptococcaceae</taxon>
        <taxon>Streptococcus</taxon>
    </lineage>
</organism>
<dbReference type="KEGG" id="stl:stu1393"/>